<name>I4D3M3_DESAJ</name>
<dbReference type="KEGG" id="dai:Desaci_1374"/>
<protein>
    <submittedName>
        <fullName evidence="1">Uncharacterized protein</fullName>
    </submittedName>
</protein>
<keyword evidence="2" id="KW-1185">Reference proteome</keyword>
<gene>
    <name evidence="1" type="ordered locus">Desaci_1374</name>
</gene>
<evidence type="ECO:0000313" key="2">
    <source>
        <dbReference type="Proteomes" id="UP000002892"/>
    </source>
</evidence>
<dbReference type="AlphaFoldDB" id="I4D3M3"/>
<sequence>MAAVVTITSNWNQLNREQQSSLKTLYARILAKAMLTGCNNYSKEKIAASN</sequence>
<accession>I4D3M3</accession>
<reference evidence="1 2" key="1">
    <citation type="journal article" date="2012" name="J. Bacteriol.">
        <title>Complete genome sequences of Desulfosporosinus orientis DSM765T, Desulfosporosinus youngiae DSM17734T, Desulfosporosinus meridiei DSM13257T, and Desulfosporosinus acidiphilus DSM22704T.</title>
        <authorList>
            <person name="Pester M."/>
            <person name="Brambilla E."/>
            <person name="Alazard D."/>
            <person name="Rattei T."/>
            <person name="Weinmaier T."/>
            <person name="Han J."/>
            <person name="Lucas S."/>
            <person name="Lapidus A."/>
            <person name="Cheng J.F."/>
            <person name="Goodwin L."/>
            <person name="Pitluck S."/>
            <person name="Peters L."/>
            <person name="Ovchinnikova G."/>
            <person name="Teshima H."/>
            <person name="Detter J.C."/>
            <person name="Han C.S."/>
            <person name="Tapia R."/>
            <person name="Land M.L."/>
            <person name="Hauser L."/>
            <person name="Kyrpides N.C."/>
            <person name="Ivanova N.N."/>
            <person name="Pagani I."/>
            <person name="Huntmann M."/>
            <person name="Wei C.L."/>
            <person name="Davenport K.W."/>
            <person name="Daligault H."/>
            <person name="Chain P.S."/>
            <person name="Chen A."/>
            <person name="Mavromatis K."/>
            <person name="Markowitz V."/>
            <person name="Szeto E."/>
            <person name="Mikhailova N."/>
            <person name="Pati A."/>
            <person name="Wagner M."/>
            <person name="Woyke T."/>
            <person name="Ollivier B."/>
            <person name="Klenk H.P."/>
            <person name="Spring S."/>
            <person name="Loy A."/>
        </authorList>
    </citation>
    <scope>NUCLEOTIDE SEQUENCE [LARGE SCALE GENOMIC DNA]</scope>
    <source>
        <strain evidence="2">DSM 22704 / JCM 16185 / SJ4</strain>
    </source>
</reference>
<dbReference type="Proteomes" id="UP000002892">
    <property type="component" value="Chromosome"/>
</dbReference>
<evidence type="ECO:0000313" key="1">
    <source>
        <dbReference type="EMBL" id="AFM40397.1"/>
    </source>
</evidence>
<dbReference type="HOGENOM" id="CLU_3117075_0_0_9"/>
<dbReference type="EMBL" id="CP003639">
    <property type="protein sequence ID" value="AFM40397.1"/>
    <property type="molecule type" value="Genomic_DNA"/>
</dbReference>
<organism evidence="1 2">
    <name type="scientific">Desulfosporosinus acidiphilus (strain DSM 22704 / JCM 16185 / SJ4)</name>
    <dbReference type="NCBI Taxonomy" id="646529"/>
    <lineage>
        <taxon>Bacteria</taxon>
        <taxon>Bacillati</taxon>
        <taxon>Bacillota</taxon>
        <taxon>Clostridia</taxon>
        <taxon>Eubacteriales</taxon>
        <taxon>Desulfitobacteriaceae</taxon>
        <taxon>Desulfosporosinus</taxon>
    </lineage>
</organism>
<dbReference type="RefSeq" id="WP_014826404.1">
    <property type="nucleotide sequence ID" value="NC_018068.1"/>
</dbReference>
<proteinExistence type="predicted"/>